<evidence type="ECO:0000313" key="2">
    <source>
        <dbReference type="EMBL" id="KAK5163347.1"/>
    </source>
</evidence>
<dbReference type="RefSeq" id="XP_064653841.1">
    <property type="nucleotide sequence ID" value="XM_064807937.1"/>
</dbReference>
<organism evidence="2 3">
    <name type="scientific">Saxophila tyrrhenica</name>
    <dbReference type="NCBI Taxonomy" id="1690608"/>
    <lineage>
        <taxon>Eukaryota</taxon>
        <taxon>Fungi</taxon>
        <taxon>Dikarya</taxon>
        <taxon>Ascomycota</taxon>
        <taxon>Pezizomycotina</taxon>
        <taxon>Dothideomycetes</taxon>
        <taxon>Dothideomycetidae</taxon>
        <taxon>Mycosphaerellales</taxon>
        <taxon>Extremaceae</taxon>
        <taxon>Saxophila</taxon>
    </lineage>
</organism>
<evidence type="ECO:0000313" key="3">
    <source>
        <dbReference type="Proteomes" id="UP001337655"/>
    </source>
</evidence>
<dbReference type="GeneID" id="89932045"/>
<protein>
    <submittedName>
        <fullName evidence="2">Uncharacterized protein</fullName>
    </submittedName>
</protein>
<name>A0AAV9NYG5_9PEZI</name>
<reference evidence="2 3" key="1">
    <citation type="submission" date="2023-08" db="EMBL/GenBank/DDBJ databases">
        <title>Black Yeasts Isolated from many extreme environments.</title>
        <authorList>
            <person name="Coleine C."/>
            <person name="Stajich J.E."/>
            <person name="Selbmann L."/>
        </authorList>
    </citation>
    <scope>NUCLEOTIDE SEQUENCE [LARGE SCALE GENOMIC DNA]</scope>
    <source>
        <strain evidence="2 3">CCFEE 5935</strain>
    </source>
</reference>
<gene>
    <name evidence="2" type="ORF">LTR77_010720</name>
</gene>
<keyword evidence="3" id="KW-1185">Reference proteome</keyword>
<accession>A0AAV9NYG5</accession>
<proteinExistence type="predicted"/>
<feature type="region of interest" description="Disordered" evidence="1">
    <location>
        <begin position="426"/>
        <end position="451"/>
    </location>
</feature>
<sequence length="475" mass="53603">MASPDTLVSDQEAQTSAPETWHDLLSLQNWLPPDIRAVAVATFLQHCESYPRELVGHRQGLFCSSMYAGGISSALEDVTTAVGMVMLLARERRCYSRLHALSRKHYVAALKAVNISIQRAELATSHETLLAVMLLATYETMVLTSQDAEQSFSAHNSGTLELFLFRGREQFKDTKALQLFFHLRRQTILNALWTTDNIPQHFHTLSQWSFEFETDQQRSESKLAALTIRLCELRSQTRRGHYSEAPRRSVVDGFRELDQLLQDWRDHSLDAGDSYDRHIREEEDVLTAACHEKPMPPAKTPLRLDYLTTRLQVNQSLRDVLKEEDLLAESDSMCALLRTISDFRRQARTCIEKMLSQARKQDTDKPSGNFALQRLAIWPLWVVGSDEDASLSDLSWILLQLHAIAKDTGCLAARRVADAIFQKTGTTSPVGPRSEAIPVRTTKPKQSGHGSSLILDFHEQDQAPRKANVLALPAT</sequence>
<evidence type="ECO:0000256" key="1">
    <source>
        <dbReference type="SAM" id="MobiDB-lite"/>
    </source>
</evidence>
<comment type="caution">
    <text evidence="2">The sequence shown here is derived from an EMBL/GenBank/DDBJ whole genome shotgun (WGS) entry which is preliminary data.</text>
</comment>
<dbReference type="EMBL" id="JAVRRT010000026">
    <property type="protein sequence ID" value="KAK5163347.1"/>
    <property type="molecule type" value="Genomic_DNA"/>
</dbReference>
<dbReference type="InterPro" id="IPR053175">
    <property type="entry name" value="DHMBA_Reg_Transcription_Factor"/>
</dbReference>
<dbReference type="AlphaFoldDB" id="A0AAV9NYG5"/>
<dbReference type="PANTHER" id="PTHR38791:SF11">
    <property type="entry name" value="ZN(II)2CYS6 TRANSCRIPTION FACTOR (EUROFUNG)"/>
    <property type="match status" value="1"/>
</dbReference>
<dbReference type="PANTHER" id="PTHR38791">
    <property type="entry name" value="ZN(II)2CYS6 TRANSCRIPTION FACTOR (EUROFUNG)-RELATED-RELATED"/>
    <property type="match status" value="1"/>
</dbReference>
<dbReference type="Proteomes" id="UP001337655">
    <property type="component" value="Unassembled WGS sequence"/>
</dbReference>